<proteinExistence type="predicted"/>
<keyword evidence="1" id="KW-0732">Signal</keyword>
<dbReference type="PROSITE" id="PS51257">
    <property type="entry name" value="PROKAR_LIPOPROTEIN"/>
    <property type="match status" value="1"/>
</dbReference>
<name>A0A931N4Y2_9NOCA</name>
<feature type="signal peptide" evidence="1">
    <location>
        <begin position="1"/>
        <end position="17"/>
    </location>
</feature>
<dbReference type="EMBL" id="JADMLG010000008">
    <property type="protein sequence ID" value="MBH0778761.1"/>
    <property type="molecule type" value="Genomic_DNA"/>
</dbReference>
<evidence type="ECO:0008006" key="4">
    <source>
        <dbReference type="Google" id="ProtNLM"/>
    </source>
</evidence>
<evidence type="ECO:0000313" key="3">
    <source>
        <dbReference type="Proteomes" id="UP000655751"/>
    </source>
</evidence>
<evidence type="ECO:0000313" key="2">
    <source>
        <dbReference type="EMBL" id="MBH0778761.1"/>
    </source>
</evidence>
<sequence>MRIVLITMAIAALPLVAACGDDKADQPQVTAADLSRSLQEKGIKDANLADCAAKVYVDEGISQAGLRILLKSDDTKAVDPETLGMSKQDADLARSATRKIAGACIGKS</sequence>
<evidence type="ECO:0000256" key="1">
    <source>
        <dbReference type="SAM" id="SignalP"/>
    </source>
</evidence>
<gene>
    <name evidence="2" type="ORF">IT779_20985</name>
</gene>
<protein>
    <recommendedName>
        <fullName evidence="4">DUF732 domain-containing protein</fullName>
    </recommendedName>
</protein>
<keyword evidence="3" id="KW-1185">Reference proteome</keyword>
<organism evidence="2 3">
    <name type="scientific">Nocardia bovistercoris</name>
    <dbReference type="NCBI Taxonomy" id="2785916"/>
    <lineage>
        <taxon>Bacteria</taxon>
        <taxon>Bacillati</taxon>
        <taxon>Actinomycetota</taxon>
        <taxon>Actinomycetes</taxon>
        <taxon>Mycobacteriales</taxon>
        <taxon>Nocardiaceae</taxon>
        <taxon>Nocardia</taxon>
    </lineage>
</organism>
<comment type="caution">
    <text evidence="2">The sequence shown here is derived from an EMBL/GenBank/DDBJ whole genome shotgun (WGS) entry which is preliminary data.</text>
</comment>
<dbReference type="AlphaFoldDB" id="A0A931N4Y2"/>
<dbReference type="Proteomes" id="UP000655751">
    <property type="component" value="Unassembled WGS sequence"/>
</dbReference>
<feature type="chain" id="PRO_5039051391" description="DUF732 domain-containing protein" evidence="1">
    <location>
        <begin position="18"/>
        <end position="108"/>
    </location>
</feature>
<reference evidence="2" key="1">
    <citation type="submission" date="2020-11" db="EMBL/GenBank/DDBJ databases">
        <title>Nocardia NEAU-351.nov., a novel actinomycete isolated from the cow dung.</title>
        <authorList>
            <person name="Zhang X."/>
        </authorList>
    </citation>
    <scope>NUCLEOTIDE SEQUENCE</scope>
    <source>
        <strain evidence="2">NEAU-351</strain>
    </source>
</reference>
<accession>A0A931N4Y2</accession>